<keyword evidence="2" id="KW-0812">Transmembrane</keyword>
<dbReference type="Pfam" id="PF02397">
    <property type="entry name" value="Bac_transf"/>
    <property type="match status" value="1"/>
</dbReference>
<comment type="similarity">
    <text evidence="1">Belongs to the bacterial sugar transferase family.</text>
</comment>
<name>A0A7X1E749_9BACT</name>
<protein>
    <submittedName>
        <fullName evidence="4">Sugar transferase</fullName>
    </submittedName>
</protein>
<accession>A0A7X1E749</accession>
<evidence type="ECO:0000256" key="1">
    <source>
        <dbReference type="ARBA" id="ARBA00006464"/>
    </source>
</evidence>
<comment type="caution">
    <text evidence="4">The sequence shown here is derived from an EMBL/GenBank/DDBJ whole genome shotgun (WGS) entry which is preliminary data.</text>
</comment>
<evidence type="ECO:0000259" key="3">
    <source>
        <dbReference type="Pfam" id="PF02397"/>
    </source>
</evidence>
<dbReference type="PANTHER" id="PTHR30576">
    <property type="entry name" value="COLANIC BIOSYNTHESIS UDP-GLUCOSE LIPID CARRIER TRANSFERASE"/>
    <property type="match status" value="1"/>
</dbReference>
<dbReference type="PANTHER" id="PTHR30576:SF0">
    <property type="entry name" value="UNDECAPRENYL-PHOSPHATE N-ACETYLGALACTOSAMINYL 1-PHOSPHATE TRANSFERASE-RELATED"/>
    <property type="match status" value="1"/>
</dbReference>
<sequence>MNTISNDGFQLHNRHFVLPRHRVVRTTFSMRCWIFCQRLIAMLALCILSPLIFVMWALVKGTSKGPFLFTQERPGIEGKTFKIFKVRTMQVGSEKATALGVQNNSPQVTSIGRILRTLKLDELPQLWNVACGDMALVGPRPIPSKLNEELCEKIPGFSRRYQIRPGLTSIGQICVNDNALDDKLVEDWKIRFEGELHYMRHRSVLYDFVMIAMTSLYVFKKFLEK</sequence>
<feature type="domain" description="Bacterial sugar transferase" evidence="3">
    <location>
        <begin position="38"/>
        <end position="219"/>
    </location>
</feature>
<dbReference type="InterPro" id="IPR003362">
    <property type="entry name" value="Bact_transf"/>
</dbReference>
<feature type="transmembrane region" description="Helical" evidence="2">
    <location>
        <begin position="39"/>
        <end position="59"/>
    </location>
</feature>
<keyword evidence="4" id="KW-0808">Transferase</keyword>
<evidence type="ECO:0000256" key="2">
    <source>
        <dbReference type="SAM" id="Phobius"/>
    </source>
</evidence>
<dbReference type="RefSeq" id="WP_185693969.1">
    <property type="nucleotide sequence ID" value="NZ_JACHVA010000126.1"/>
</dbReference>
<dbReference type="GO" id="GO:0016780">
    <property type="term" value="F:phosphotransferase activity, for other substituted phosphate groups"/>
    <property type="evidence" value="ECO:0007669"/>
    <property type="project" value="TreeGrafter"/>
</dbReference>
<gene>
    <name evidence="4" type="ORF">H5P30_16260</name>
</gene>
<keyword evidence="2" id="KW-1133">Transmembrane helix</keyword>
<keyword evidence="2" id="KW-0472">Membrane</keyword>
<dbReference type="EMBL" id="JACHVA010000126">
    <property type="protein sequence ID" value="MBC2603337.1"/>
    <property type="molecule type" value="Genomic_DNA"/>
</dbReference>
<proteinExistence type="inferred from homology"/>
<dbReference type="AlphaFoldDB" id="A0A7X1E749"/>
<evidence type="ECO:0000313" key="5">
    <source>
        <dbReference type="Proteomes" id="UP000525652"/>
    </source>
</evidence>
<organism evidence="4 5">
    <name type="scientific">Puniceicoccus vermicola</name>
    <dbReference type="NCBI Taxonomy" id="388746"/>
    <lineage>
        <taxon>Bacteria</taxon>
        <taxon>Pseudomonadati</taxon>
        <taxon>Verrucomicrobiota</taxon>
        <taxon>Opitutia</taxon>
        <taxon>Puniceicoccales</taxon>
        <taxon>Puniceicoccaceae</taxon>
        <taxon>Puniceicoccus</taxon>
    </lineage>
</organism>
<keyword evidence="5" id="KW-1185">Reference proteome</keyword>
<evidence type="ECO:0000313" key="4">
    <source>
        <dbReference type="EMBL" id="MBC2603337.1"/>
    </source>
</evidence>
<reference evidence="4 5" key="1">
    <citation type="submission" date="2020-07" db="EMBL/GenBank/DDBJ databases">
        <authorList>
            <person name="Feng X."/>
        </authorList>
    </citation>
    <scope>NUCLEOTIDE SEQUENCE [LARGE SCALE GENOMIC DNA]</scope>
    <source>
        <strain evidence="4 5">JCM14086</strain>
    </source>
</reference>
<dbReference type="Proteomes" id="UP000525652">
    <property type="component" value="Unassembled WGS sequence"/>
</dbReference>